<proteinExistence type="predicted"/>
<comment type="caution">
    <text evidence="1">The sequence shown here is derived from an EMBL/GenBank/DDBJ whole genome shotgun (WGS) entry which is preliminary data.</text>
</comment>
<dbReference type="Proteomes" id="UP000640614">
    <property type="component" value="Unassembled WGS sequence"/>
</dbReference>
<keyword evidence="2" id="KW-1185">Reference proteome</keyword>
<protein>
    <submittedName>
        <fullName evidence="1">Uncharacterized protein</fullName>
    </submittedName>
</protein>
<dbReference type="EMBL" id="PRDM01000001">
    <property type="protein sequence ID" value="MBE8724365.1"/>
    <property type="molecule type" value="Genomic_DNA"/>
</dbReference>
<sequence>MKIIGLLKEYNQENAESYFDYRKNCSYENKDQILNYLQNGISFAVTMQVVQSLIPEKKEIIGGVSYFTDGYWIWPSYMVYYFEQESIELPQEFLESISEKALPSKNKIDLSEAVNFLKTVR</sequence>
<accession>A0ABR9TG77</accession>
<gene>
    <name evidence="1" type="ORF">C4F50_05330</name>
</gene>
<dbReference type="RefSeq" id="WP_193845363.1">
    <property type="nucleotide sequence ID" value="NZ_PRDM01000001.1"/>
</dbReference>
<evidence type="ECO:0000313" key="2">
    <source>
        <dbReference type="Proteomes" id="UP000640614"/>
    </source>
</evidence>
<reference evidence="1 2" key="1">
    <citation type="submission" date="2018-07" db="EMBL/GenBank/DDBJ databases">
        <title>Genome assembly of strain KB82.</title>
        <authorList>
            <person name="Kukolya J."/>
            <person name="Horvath B."/>
            <person name="Nagy I."/>
            <person name="Toth A."/>
        </authorList>
    </citation>
    <scope>NUCLEOTIDE SEQUENCE [LARGE SCALE GENOMIC DNA]</scope>
    <source>
        <strain evidence="1 2">Kb82</strain>
    </source>
</reference>
<evidence type="ECO:0000313" key="1">
    <source>
        <dbReference type="EMBL" id="MBE8724365.1"/>
    </source>
</evidence>
<organism evidence="1 2">
    <name type="scientific">Flavobacterium hungaricum</name>
    <dbReference type="NCBI Taxonomy" id="2082725"/>
    <lineage>
        <taxon>Bacteria</taxon>
        <taxon>Pseudomonadati</taxon>
        <taxon>Bacteroidota</taxon>
        <taxon>Flavobacteriia</taxon>
        <taxon>Flavobacteriales</taxon>
        <taxon>Flavobacteriaceae</taxon>
        <taxon>Flavobacterium</taxon>
    </lineage>
</organism>
<name>A0ABR9TG77_9FLAO</name>